<protein>
    <submittedName>
        <fullName evidence="3">Uncharacterized protein LOC117646406</fullName>
    </submittedName>
</protein>
<name>A0A6P8ZNZ1_THRPL</name>
<feature type="signal peptide" evidence="1">
    <location>
        <begin position="1"/>
        <end position="22"/>
    </location>
</feature>
<accession>A0A6P8ZNZ1</accession>
<evidence type="ECO:0000313" key="2">
    <source>
        <dbReference type="Proteomes" id="UP000515158"/>
    </source>
</evidence>
<sequence>MKVATVILPALGLLLAAQQAVSDTHYDNFVATHGWKFGHYVGACTLAAYNKYPQFGAAAWAGVCTCHTRAVQVSQVGGVNIGPYMRSVITCTLTSVVPGVAVIGAEIIHCTAGKINTYVGQGGK</sequence>
<organism evidence="3">
    <name type="scientific">Thrips palmi</name>
    <name type="common">Melon thrips</name>
    <dbReference type="NCBI Taxonomy" id="161013"/>
    <lineage>
        <taxon>Eukaryota</taxon>
        <taxon>Metazoa</taxon>
        <taxon>Ecdysozoa</taxon>
        <taxon>Arthropoda</taxon>
        <taxon>Hexapoda</taxon>
        <taxon>Insecta</taxon>
        <taxon>Pterygota</taxon>
        <taxon>Neoptera</taxon>
        <taxon>Paraneoptera</taxon>
        <taxon>Thysanoptera</taxon>
        <taxon>Terebrantia</taxon>
        <taxon>Thripoidea</taxon>
        <taxon>Thripidae</taxon>
        <taxon>Thrips</taxon>
    </lineage>
</organism>
<evidence type="ECO:0000313" key="3">
    <source>
        <dbReference type="RefSeq" id="XP_034243194.1"/>
    </source>
</evidence>
<dbReference type="InParanoid" id="A0A6P8ZNZ1"/>
<evidence type="ECO:0000256" key="1">
    <source>
        <dbReference type="SAM" id="SignalP"/>
    </source>
</evidence>
<dbReference type="RefSeq" id="XP_034243194.1">
    <property type="nucleotide sequence ID" value="XM_034387303.1"/>
</dbReference>
<dbReference type="KEGG" id="tpal:117646406"/>
<keyword evidence="1" id="KW-0732">Signal</keyword>
<gene>
    <name evidence="3" type="primary">LOC117646406</name>
</gene>
<feature type="chain" id="PRO_5027946855" evidence="1">
    <location>
        <begin position="23"/>
        <end position="124"/>
    </location>
</feature>
<dbReference type="GeneID" id="117646406"/>
<dbReference type="Proteomes" id="UP000515158">
    <property type="component" value="Unplaced"/>
</dbReference>
<reference evidence="3" key="1">
    <citation type="submission" date="2025-08" db="UniProtKB">
        <authorList>
            <consortium name="RefSeq"/>
        </authorList>
    </citation>
    <scope>IDENTIFICATION</scope>
    <source>
        <tissue evidence="3">Total insect</tissue>
    </source>
</reference>
<keyword evidence="2" id="KW-1185">Reference proteome</keyword>
<dbReference type="OrthoDB" id="10386372at2759"/>
<dbReference type="AlphaFoldDB" id="A0A6P8ZNZ1"/>
<proteinExistence type="predicted"/>